<sequence>MCLFKVLLLLSSVVISVVGKDTCPSSAIASCPPSWQPWGGYCYRFTDEKADWNQSKLACQAIGGVMGVPYSPEENEFMMQMARKENITHFWIGCSDTEKEGTWVCEGQGKGEPFFNWSPGEPNNSHDNEDCVEIWLGRIGSMNDESCNKPFGAICGQRQATCLQRPIQPACGYQPHPAHHYCFATDGDGQLLSSCLLDHVIREFATKTNPYPGCAFSCMKESTCRSFNIKHNDQGHKICQLNNATRSEDPAKFQDVGTICNYAQECVG</sequence>
<feature type="domain" description="C-type lectin" evidence="2">
    <location>
        <begin position="38"/>
        <end position="156"/>
    </location>
</feature>
<dbReference type="InterPro" id="IPR003609">
    <property type="entry name" value="Pan_app"/>
</dbReference>
<feature type="signal peptide" evidence="1">
    <location>
        <begin position="1"/>
        <end position="19"/>
    </location>
</feature>
<dbReference type="RefSeq" id="XP_022111723.1">
    <property type="nucleotide sequence ID" value="XM_022256031.1"/>
</dbReference>
<feature type="chain" id="PRO_5034033562" evidence="1">
    <location>
        <begin position="20"/>
        <end position="268"/>
    </location>
</feature>
<dbReference type="PANTHER" id="PTHR22801">
    <property type="entry name" value="LITHOSTATHINE"/>
    <property type="match status" value="1"/>
</dbReference>
<dbReference type="OrthoDB" id="6285913at2759"/>
<accession>A0A8B8A1V9</accession>
<dbReference type="CDD" id="cd00037">
    <property type="entry name" value="CLECT"/>
    <property type="match status" value="1"/>
</dbReference>
<evidence type="ECO:0000256" key="1">
    <source>
        <dbReference type="SAM" id="SignalP"/>
    </source>
</evidence>
<protein>
    <submittedName>
        <fullName evidence="5">Perlucin-like protein</fullName>
    </submittedName>
</protein>
<keyword evidence="1" id="KW-0732">Signal</keyword>
<gene>
    <name evidence="5" type="primary">LOC110990968</name>
</gene>
<dbReference type="SUPFAM" id="SSF56436">
    <property type="entry name" value="C-type lectin-like"/>
    <property type="match status" value="1"/>
</dbReference>
<dbReference type="InterPro" id="IPR001304">
    <property type="entry name" value="C-type_lectin-like"/>
</dbReference>
<dbReference type="Gene3D" id="3.10.100.10">
    <property type="entry name" value="Mannose-Binding Protein A, subunit A"/>
    <property type="match status" value="1"/>
</dbReference>
<dbReference type="KEGG" id="aplc:110990968"/>
<evidence type="ECO:0000259" key="2">
    <source>
        <dbReference type="PROSITE" id="PS50041"/>
    </source>
</evidence>
<dbReference type="Proteomes" id="UP000694845">
    <property type="component" value="Unplaced"/>
</dbReference>
<reference evidence="5" key="1">
    <citation type="submission" date="2025-08" db="UniProtKB">
        <authorList>
            <consortium name="RefSeq"/>
        </authorList>
    </citation>
    <scope>IDENTIFICATION</scope>
</reference>
<dbReference type="SMART" id="SM00034">
    <property type="entry name" value="CLECT"/>
    <property type="match status" value="1"/>
</dbReference>
<dbReference type="AlphaFoldDB" id="A0A8B8A1V9"/>
<dbReference type="PANTHER" id="PTHR22801:SF63">
    <property type="entry name" value="C-TYPE LECTIN DOMAIN-CONTAINING PROTEIN"/>
    <property type="match status" value="1"/>
</dbReference>
<dbReference type="Pfam" id="PF00059">
    <property type="entry name" value="Lectin_C"/>
    <property type="match status" value="1"/>
</dbReference>
<evidence type="ECO:0000313" key="4">
    <source>
        <dbReference type="Proteomes" id="UP000694845"/>
    </source>
</evidence>
<dbReference type="InterPro" id="IPR050801">
    <property type="entry name" value="Ca-Dep_Lectins_ImmuneDev"/>
</dbReference>
<feature type="domain" description="Apple" evidence="3">
    <location>
        <begin position="182"/>
        <end position="266"/>
    </location>
</feature>
<evidence type="ECO:0000313" key="5">
    <source>
        <dbReference type="RefSeq" id="XP_022111723.1"/>
    </source>
</evidence>
<proteinExistence type="predicted"/>
<keyword evidence="4" id="KW-1185">Reference proteome</keyword>
<dbReference type="InterPro" id="IPR016187">
    <property type="entry name" value="CTDL_fold"/>
</dbReference>
<organism evidence="4 5">
    <name type="scientific">Acanthaster planci</name>
    <name type="common">Crown-of-thorns starfish</name>
    <dbReference type="NCBI Taxonomy" id="133434"/>
    <lineage>
        <taxon>Eukaryota</taxon>
        <taxon>Metazoa</taxon>
        <taxon>Echinodermata</taxon>
        <taxon>Eleutherozoa</taxon>
        <taxon>Asterozoa</taxon>
        <taxon>Asteroidea</taxon>
        <taxon>Valvatacea</taxon>
        <taxon>Valvatida</taxon>
        <taxon>Acanthasteridae</taxon>
        <taxon>Acanthaster</taxon>
    </lineage>
</organism>
<name>A0A8B8A1V9_ACAPL</name>
<dbReference type="InterPro" id="IPR016186">
    <property type="entry name" value="C-type_lectin-like/link_sf"/>
</dbReference>
<dbReference type="GeneID" id="110990968"/>
<dbReference type="PROSITE" id="PS50948">
    <property type="entry name" value="PAN"/>
    <property type="match status" value="1"/>
</dbReference>
<dbReference type="PROSITE" id="PS50041">
    <property type="entry name" value="C_TYPE_LECTIN_2"/>
    <property type="match status" value="1"/>
</dbReference>
<dbReference type="OMA" id="TIICHEE"/>
<evidence type="ECO:0000259" key="3">
    <source>
        <dbReference type="PROSITE" id="PS50948"/>
    </source>
</evidence>